<protein>
    <submittedName>
        <fullName evidence="1">Uncharacterized protein</fullName>
    </submittedName>
</protein>
<sequence>MVCRDGNVGLRLQVWPIRDCCGAGLGCGLGSTKRTDLVGWVFAKNEKESEDSDPVLIFTDKLWSSGDGGLVFGDFFRSPMCLRSESVELLRVTR</sequence>
<dbReference type="Proteomes" id="UP000712600">
    <property type="component" value="Unassembled WGS sequence"/>
</dbReference>
<evidence type="ECO:0000313" key="1">
    <source>
        <dbReference type="EMBL" id="KAF3573234.1"/>
    </source>
</evidence>
<evidence type="ECO:0000313" key="2">
    <source>
        <dbReference type="Proteomes" id="UP000712600"/>
    </source>
</evidence>
<reference evidence="1" key="1">
    <citation type="submission" date="2019-12" db="EMBL/GenBank/DDBJ databases">
        <title>Genome sequencing and annotation of Brassica cretica.</title>
        <authorList>
            <person name="Studholme D.J."/>
            <person name="Sarris P."/>
        </authorList>
    </citation>
    <scope>NUCLEOTIDE SEQUENCE</scope>
    <source>
        <strain evidence="1">PFS-109/04</strain>
        <tissue evidence="1">Leaf</tissue>
    </source>
</reference>
<proteinExistence type="predicted"/>
<dbReference type="AlphaFoldDB" id="A0A8S9RJ69"/>
<name>A0A8S9RJ69_BRACR</name>
<organism evidence="1 2">
    <name type="scientific">Brassica cretica</name>
    <name type="common">Mustard</name>
    <dbReference type="NCBI Taxonomy" id="69181"/>
    <lineage>
        <taxon>Eukaryota</taxon>
        <taxon>Viridiplantae</taxon>
        <taxon>Streptophyta</taxon>
        <taxon>Embryophyta</taxon>
        <taxon>Tracheophyta</taxon>
        <taxon>Spermatophyta</taxon>
        <taxon>Magnoliopsida</taxon>
        <taxon>eudicotyledons</taxon>
        <taxon>Gunneridae</taxon>
        <taxon>Pentapetalae</taxon>
        <taxon>rosids</taxon>
        <taxon>malvids</taxon>
        <taxon>Brassicales</taxon>
        <taxon>Brassicaceae</taxon>
        <taxon>Brassiceae</taxon>
        <taxon>Brassica</taxon>
    </lineage>
</organism>
<comment type="caution">
    <text evidence="1">The sequence shown here is derived from an EMBL/GenBank/DDBJ whole genome shotgun (WGS) entry which is preliminary data.</text>
</comment>
<gene>
    <name evidence="1" type="ORF">F2Q69_00061889</name>
</gene>
<accession>A0A8S9RJ69</accession>
<dbReference type="EMBL" id="QGKX02000095">
    <property type="protein sequence ID" value="KAF3573234.1"/>
    <property type="molecule type" value="Genomic_DNA"/>
</dbReference>